<proteinExistence type="predicted"/>
<dbReference type="EMBL" id="HG996467">
    <property type="protein sequence ID" value="CAG1860644.1"/>
    <property type="molecule type" value="Genomic_DNA"/>
</dbReference>
<reference evidence="2" key="1">
    <citation type="submission" date="2021-03" db="EMBL/GenBank/DDBJ databases">
        <authorList>
            <consortium name="Genoscope - CEA"/>
            <person name="William W."/>
        </authorList>
    </citation>
    <scope>NUCLEOTIDE SEQUENCE</scope>
    <source>
        <strain evidence="2">Doubled-haploid Pahang</strain>
    </source>
</reference>
<accession>A0A8D7B1Q2</accession>
<evidence type="ECO:0000313" key="2">
    <source>
        <dbReference type="EMBL" id="CAG1860644.1"/>
    </source>
</evidence>
<dbReference type="AlphaFoldDB" id="A0A8D7B1Q2"/>
<keyword evidence="1" id="KW-1133">Transmembrane helix</keyword>
<feature type="transmembrane region" description="Helical" evidence="1">
    <location>
        <begin position="12"/>
        <end position="33"/>
    </location>
</feature>
<name>A0A8D7B1Q2_MUSAM</name>
<keyword evidence="1" id="KW-0812">Transmembrane</keyword>
<keyword evidence="1" id="KW-0472">Membrane</keyword>
<sequence>MCVFCYHAMIFGLRYTLTVSASMLCLLDTLVGFRRVSGKSSINFSYFEGFCGQFPKHHR</sequence>
<evidence type="ECO:0000256" key="1">
    <source>
        <dbReference type="SAM" id="Phobius"/>
    </source>
</evidence>
<protein>
    <submittedName>
        <fullName evidence="2">(wild Malaysian banana) hypothetical protein</fullName>
    </submittedName>
</protein>
<organism evidence="2">
    <name type="scientific">Musa acuminata subsp. malaccensis</name>
    <name type="common">Wild banana</name>
    <name type="synonym">Musa malaccensis</name>
    <dbReference type="NCBI Taxonomy" id="214687"/>
    <lineage>
        <taxon>Eukaryota</taxon>
        <taxon>Viridiplantae</taxon>
        <taxon>Streptophyta</taxon>
        <taxon>Embryophyta</taxon>
        <taxon>Tracheophyta</taxon>
        <taxon>Spermatophyta</taxon>
        <taxon>Magnoliopsida</taxon>
        <taxon>Liliopsida</taxon>
        <taxon>Zingiberales</taxon>
        <taxon>Musaceae</taxon>
        <taxon>Musa</taxon>
    </lineage>
</organism>
<gene>
    <name evidence="2" type="ORF">GSMUA_55380.1</name>
</gene>